<feature type="region of interest" description="Disordered" evidence="4">
    <location>
        <begin position="396"/>
        <end position="528"/>
    </location>
</feature>
<name>A0A813M1X3_9BILA</name>
<feature type="domain" description="PDZ" evidence="5">
    <location>
        <begin position="1883"/>
        <end position="1958"/>
    </location>
</feature>
<dbReference type="GO" id="GO:0072659">
    <property type="term" value="P:protein localization to plasma membrane"/>
    <property type="evidence" value="ECO:0007669"/>
    <property type="project" value="TreeGrafter"/>
</dbReference>
<dbReference type="PANTHER" id="PTHR14191:SF29">
    <property type="entry name" value="PDZ DOMAIN-CONTAINING PROTEIN"/>
    <property type="match status" value="1"/>
</dbReference>
<dbReference type="SMART" id="SM00228">
    <property type="entry name" value="PDZ"/>
    <property type="match status" value="6"/>
</dbReference>
<evidence type="ECO:0000256" key="1">
    <source>
        <dbReference type="ARBA" id="ARBA00004236"/>
    </source>
</evidence>
<feature type="region of interest" description="Disordered" evidence="4">
    <location>
        <begin position="209"/>
        <end position="236"/>
    </location>
</feature>
<sequence>MQSMVEVVCVGNGSNRTYNSVYSDPGVCKMVIVQDDDKFPSPRLCLLRRWPNFEGGFGFSLYEDLISSCALKVQEVVSHSPAEAGGLRKNDVIIEINRENIEQKSFFPLIEILKEAFSQNEMELLVLAESDAQWYRLRNITVNNNFPNIEYCETPYYGHILKPLDSFLPQPKLGNSQIEFHSSTGKLFRTTLVIDKERDSVYKRVEELPSNTPVQSADQTIPPLRPDGTFRHPGADGSVRVYYRRDHSYQLGQSGEDFVADSGLGTIRDRKNNLNATMSPFSTLGKSHGEQAAVDLLHDQWGDLMDKYLDDKFRSSSANKKDKYERPDRDGSVSKKTHYIRLNDPNSTLKSRSKSRCQSPNDASFSFLYSGRDDCQTASATSLKDFHRQKSPYQHLLNRGSPQTQSHNRFTSPNNNVQSPNRQKYPIYSTHKSRPQQQQVKVDSQPLTQQTVTSSSSYQYDSSSYTATSTVLNNNPPRNDNNNNNNQYSYQQNYTSTYTSTSKSRDASPSSVLINDTNRNSSSSSGNLARPAYIQQQYTTSSSNQLGFQLDETEVRTKGVYFVKSVEPNSPSAMAGLKEGDKITKINGKSTIGMDYEQFCEEILIAQQQQMKNNMIHLMVMRKSAKSSAIGSYSSITKSGPTVLPIKNYSKDKSSSFVDEGYGRDSATSSTTTTAAISSSSHKNLISYVRVTSPSSQLNEERPSPRPAQTIEIAPHVAYDTTVRPINVIYDSVVRDAEVVKETVLKPQPSETTPVFSNVLTQKYEKEQIERDQYEREQREKLQQQQQQNDREQREREQREREQNEREQREREQREREQREREQREREQREREQREREQREREQREREQREREQREREQREREQREREQREREQREREQREREQREREQREREQREREQREREQREREQREREQREREQREREQREREQREREQREREQREREQREREQREREQREREQREREQREREQREREQREREQREREQREREQREREQREREQREREQREREQREREQREREQRERKEREEREARERLEFEQKIREEEELERLDRLRREQEMREREEREKKQRDIEREIARQEFEKQMREKREREEREKLQATQSDPQTALSALTTFIVRDNQDKKPIAVQEEIINTQTTNEIYQIKQQTREEIIHHVSTSELNNEVIETEYVGTYVPDDIQYDSSSQISDEDEQRRLFAGNYTNSLVFNVYKDMVTKEQNEYQNSSEISSKIKPLSSDLLHLIDQKDRHDDDNDKPLESDIYFKKKIYVFEKEDTLNESVSIKQPTLAQIIQNLNKGIDLSSSLDSTTESNSSQELSYAPAFSIGIRLKQKQNPLEIGNHVISFVEPNSLADKAGLKINSKLITINDTSCDDKTHEFVAFFLNYLLRKATCNKIVLMVEEPIKLEQIANKEQINYITESYRIENQNLKEIIKDIILANNEQVILGELDNVKNIVHEVKDQSPISISEYHELESMTARPNLEENSSGIENLKSIIRQIKSNTKIEYIDYDNDVNYDDEHVDLLETPIQIDAQTLKHGSNGLDNLKLILQQAIDKNDLYLNNAQYLILREFERQQEVMTLLDQNIKHPKLQERIQTYRVYNRESYFGYGMSFHQEPISPSLPTHKLVYPRIELEPDSPSVDAGLTSDQRVVAVNGKLLNADFYTLDDVAQEIEESYYERQFTDITVLSPELWNTFMENPLYINEIIKVEKVEKSDPKNALAALTSFVIHGNEEKVQQKPVFEVPVITTKEIPVDDFDPKKTRLIHLVRNPTDTQFGFDFKTIKPENRYVASNVQPNLPAHRAGLKDNDYILEVNGESILDIEHDAVVKKIRSKPDQVDLLVITDLDEYLSIVNKAKLQKDRLQSRPVEVSGDEVNLDLRIPSNSVKYYTVTVDPNYKGLGISLAPNGVISSIEPKSPSGKAGLRKDQKIVEVDGIDVRDKSNTEIAKIIKSKESLVIGVIDVDSRDSSPSRVIPTKDDNSGLKSPSQVLLNSVSSATGQKLKDQLKGARVCHLVRRQDFDGYGFSMRASESGPHQISSVETNSPAEQSGLKKEDLILKVNDQNIVGERYSKTTALIKNECEKGILKLEVIDVKSCPSEIRNTPLAPPSGYSTLSSSNKLNKKNKSDSIQNLREITNEMISQS</sequence>
<dbReference type="Gene3D" id="2.30.42.10">
    <property type="match status" value="6"/>
</dbReference>
<feature type="compositionally biased region" description="Basic and acidic residues" evidence="4">
    <location>
        <begin position="317"/>
        <end position="333"/>
    </location>
</feature>
<feature type="non-terminal residue" evidence="6">
    <location>
        <position position="1"/>
    </location>
</feature>
<evidence type="ECO:0000313" key="6">
    <source>
        <dbReference type="EMBL" id="CAF0708112.1"/>
    </source>
</evidence>
<dbReference type="SUPFAM" id="SSF50156">
    <property type="entry name" value="PDZ domain-like"/>
    <property type="match status" value="6"/>
</dbReference>
<feature type="compositionally biased region" description="Polar residues" evidence="4">
    <location>
        <begin position="344"/>
        <end position="360"/>
    </location>
</feature>
<feature type="domain" description="PDZ" evidence="5">
    <location>
        <begin position="533"/>
        <end position="598"/>
    </location>
</feature>
<dbReference type="EMBL" id="CAJNOC010000029">
    <property type="protein sequence ID" value="CAF0708112.1"/>
    <property type="molecule type" value="Genomic_DNA"/>
</dbReference>
<feature type="domain" description="PDZ" evidence="5">
    <location>
        <begin position="2004"/>
        <end position="2085"/>
    </location>
</feature>
<feature type="compositionally biased region" description="Low complexity" evidence="4">
    <location>
        <begin position="448"/>
        <end position="502"/>
    </location>
</feature>
<dbReference type="InterPro" id="IPR041489">
    <property type="entry name" value="PDZ_6"/>
</dbReference>
<keyword evidence="2" id="KW-0472">Membrane</keyword>
<keyword evidence="3" id="KW-0677">Repeat</keyword>
<dbReference type="InterPro" id="IPR036034">
    <property type="entry name" value="PDZ_sf"/>
</dbReference>
<feature type="region of interest" description="Disordered" evidence="4">
    <location>
        <begin position="768"/>
        <end position="1031"/>
    </location>
</feature>
<feature type="compositionally biased region" description="Polar residues" evidence="4">
    <location>
        <begin position="209"/>
        <end position="219"/>
    </location>
</feature>
<protein>
    <recommendedName>
        <fullName evidence="5">PDZ domain-containing protein</fullName>
    </recommendedName>
</protein>
<evidence type="ECO:0000313" key="7">
    <source>
        <dbReference type="Proteomes" id="UP000663879"/>
    </source>
</evidence>
<gene>
    <name evidence="6" type="ORF">OXX778_LOCUS557</name>
</gene>
<feature type="compositionally biased region" description="Basic and acidic residues" evidence="4">
    <location>
        <begin position="1080"/>
        <end position="1095"/>
    </location>
</feature>
<evidence type="ECO:0000256" key="2">
    <source>
        <dbReference type="ARBA" id="ARBA00022475"/>
    </source>
</evidence>
<dbReference type="Pfam" id="PF17820">
    <property type="entry name" value="PDZ_6"/>
    <property type="match status" value="1"/>
</dbReference>
<reference evidence="6" key="1">
    <citation type="submission" date="2021-02" db="EMBL/GenBank/DDBJ databases">
        <authorList>
            <person name="Nowell W R."/>
        </authorList>
    </citation>
    <scope>NUCLEOTIDE SEQUENCE</scope>
    <source>
        <strain evidence="6">Ploen Becks lab</strain>
    </source>
</reference>
<dbReference type="CDD" id="cd06768">
    <property type="entry name" value="PDZ_NHERF-like"/>
    <property type="match status" value="1"/>
</dbReference>
<dbReference type="PANTHER" id="PTHR14191">
    <property type="entry name" value="PDZ DOMAIN CONTAINING PROTEIN"/>
    <property type="match status" value="1"/>
</dbReference>
<feature type="region of interest" description="Disordered" evidence="4">
    <location>
        <begin position="317"/>
        <end position="360"/>
    </location>
</feature>
<dbReference type="Pfam" id="PF00595">
    <property type="entry name" value="PDZ"/>
    <property type="match status" value="4"/>
</dbReference>
<feature type="region of interest" description="Disordered" evidence="4">
    <location>
        <begin position="1959"/>
        <end position="1980"/>
    </location>
</feature>
<organism evidence="6 7">
    <name type="scientific">Brachionus calyciflorus</name>
    <dbReference type="NCBI Taxonomy" id="104777"/>
    <lineage>
        <taxon>Eukaryota</taxon>
        <taxon>Metazoa</taxon>
        <taxon>Spiralia</taxon>
        <taxon>Gnathifera</taxon>
        <taxon>Rotifera</taxon>
        <taxon>Eurotatoria</taxon>
        <taxon>Monogononta</taxon>
        <taxon>Pseudotrocha</taxon>
        <taxon>Ploima</taxon>
        <taxon>Brachionidae</taxon>
        <taxon>Brachionus</taxon>
    </lineage>
</organism>
<feature type="domain" description="PDZ" evidence="5">
    <location>
        <begin position="54"/>
        <end position="116"/>
    </location>
</feature>
<proteinExistence type="predicted"/>
<evidence type="ECO:0000256" key="4">
    <source>
        <dbReference type="SAM" id="MobiDB-lite"/>
    </source>
</evidence>
<dbReference type="Proteomes" id="UP000663879">
    <property type="component" value="Unassembled WGS sequence"/>
</dbReference>
<dbReference type="InterPro" id="IPR051067">
    <property type="entry name" value="NHER"/>
</dbReference>
<feature type="compositionally biased region" description="Polar residues" evidence="4">
    <location>
        <begin position="435"/>
        <end position="447"/>
    </location>
</feature>
<dbReference type="GO" id="GO:0005102">
    <property type="term" value="F:signaling receptor binding"/>
    <property type="evidence" value="ECO:0007669"/>
    <property type="project" value="TreeGrafter"/>
</dbReference>
<feature type="domain" description="PDZ" evidence="5">
    <location>
        <begin position="1757"/>
        <end position="1839"/>
    </location>
</feature>
<dbReference type="InterPro" id="IPR001478">
    <property type="entry name" value="PDZ"/>
</dbReference>
<comment type="caution">
    <text evidence="6">The sequence shown here is derived from an EMBL/GenBank/DDBJ whole genome shotgun (WGS) entry which is preliminary data.</text>
</comment>
<dbReference type="GO" id="GO:0016324">
    <property type="term" value="C:apical plasma membrane"/>
    <property type="evidence" value="ECO:0007669"/>
    <property type="project" value="TreeGrafter"/>
</dbReference>
<dbReference type="PROSITE" id="PS50106">
    <property type="entry name" value="PDZ"/>
    <property type="match status" value="5"/>
</dbReference>
<evidence type="ECO:0000259" key="5">
    <source>
        <dbReference type="PROSITE" id="PS50106"/>
    </source>
</evidence>
<feature type="region of interest" description="Disordered" evidence="4">
    <location>
        <begin position="2092"/>
        <end position="2121"/>
    </location>
</feature>
<feature type="compositionally biased region" description="Basic and acidic residues" evidence="4">
    <location>
        <begin position="768"/>
        <end position="782"/>
    </location>
</feature>
<feature type="compositionally biased region" description="Polar residues" evidence="4">
    <location>
        <begin position="400"/>
        <end position="422"/>
    </location>
</feature>
<feature type="compositionally biased region" description="Basic and acidic residues" evidence="4">
    <location>
        <begin position="1959"/>
        <end position="1974"/>
    </location>
</feature>
<evidence type="ECO:0000256" key="3">
    <source>
        <dbReference type="ARBA" id="ARBA00022737"/>
    </source>
</evidence>
<dbReference type="OrthoDB" id="10009200at2759"/>
<dbReference type="CDD" id="cd00136">
    <property type="entry name" value="PDZ_canonical"/>
    <property type="match status" value="3"/>
</dbReference>
<keyword evidence="7" id="KW-1185">Reference proteome</keyword>
<feature type="compositionally biased region" description="Basic and acidic residues" evidence="4">
    <location>
        <begin position="789"/>
        <end position="1031"/>
    </location>
</feature>
<feature type="compositionally biased region" description="Polar residues" evidence="4">
    <location>
        <begin position="507"/>
        <end position="527"/>
    </location>
</feature>
<dbReference type="GO" id="GO:0043495">
    <property type="term" value="F:protein-membrane adaptor activity"/>
    <property type="evidence" value="ECO:0007669"/>
    <property type="project" value="TreeGrafter"/>
</dbReference>
<feature type="region of interest" description="Disordered" evidence="4">
    <location>
        <begin position="1080"/>
        <end position="1102"/>
    </location>
</feature>
<comment type="subcellular location">
    <subcellularLocation>
        <location evidence="1">Cell membrane</location>
    </subcellularLocation>
</comment>
<accession>A0A813M1X3</accession>
<keyword evidence="2" id="KW-1003">Cell membrane</keyword>